<dbReference type="HOGENOM" id="CLU_527622_0_0_7"/>
<dbReference type="Pfam" id="PF11028">
    <property type="entry name" value="TMEM260-like"/>
    <property type="match status" value="1"/>
</dbReference>
<feature type="region of interest" description="Disordered" evidence="1">
    <location>
        <begin position="242"/>
        <end position="272"/>
    </location>
</feature>
<dbReference type="InterPro" id="IPR021280">
    <property type="entry name" value="TMEM260-like"/>
</dbReference>
<keyword evidence="2" id="KW-0472">Membrane</keyword>
<dbReference type="PANTHER" id="PTHR16214">
    <property type="entry name" value="TRANSMEMBRANE PROTEIN 260"/>
    <property type="match status" value="1"/>
</dbReference>
<dbReference type="RefSeq" id="WP_012827581.1">
    <property type="nucleotide sequence ID" value="NC_013440.1"/>
</dbReference>
<evidence type="ECO:0000313" key="4">
    <source>
        <dbReference type="Proteomes" id="UP000001880"/>
    </source>
</evidence>
<protein>
    <recommendedName>
        <fullName evidence="5">Glycosyltransferase RgtA/B/C/D-like domain-containing protein</fullName>
    </recommendedName>
</protein>
<dbReference type="PANTHER" id="PTHR16214:SF3">
    <property type="entry name" value="TRANSMEMBRANE PROTEIN 260"/>
    <property type="match status" value="1"/>
</dbReference>
<feature type="transmembrane region" description="Helical" evidence="2">
    <location>
        <begin position="340"/>
        <end position="358"/>
    </location>
</feature>
<dbReference type="eggNOG" id="COG1807">
    <property type="taxonomic scope" value="Bacteria"/>
</dbReference>
<evidence type="ECO:0000256" key="2">
    <source>
        <dbReference type="SAM" id="Phobius"/>
    </source>
</evidence>
<reference evidence="3 4" key="1">
    <citation type="journal article" date="2010" name="Stand. Genomic Sci.">
        <title>Complete genome sequence of Haliangium ochraceum type strain (SMP-2).</title>
        <authorList>
            <consortium name="US DOE Joint Genome Institute (JGI-PGF)"/>
            <person name="Ivanova N."/>
            <person name="Daum C."/>
            <person name="Lang E."/>
            <person name="Abt B."/>
            <person name="Kopitz M."/>
            <person name="Saunders E."/>
            <person name="Lapidus A."/>
            <person name="Lucas S."/>
            <person name="Glavina Del Rio T."/>
            <person name="Nolan M."/>
            <person name="Tice H."/>
            <person name="Copeland A."/>
            <person name="Cheng J.F."/>
            <person name="Chen F."/>
            <person name="Bruce D."/>
            <person name="Goodwin L."/>
            <person name="Pitluck S."/>
            <person name="Mavromatis K."/>
            <person name="Pati A."/>
            <person name="Mikhailova N."/>
            <person name="Chen A."/>
            <person name="Palaniappan K."/>
            <person name="Land M."/>
            <person name="Hauser L."/>
            <person name="Chang Y.J."/>
            <person name="Jeffries C.D."/>
            <person name="Detter J.C."/>
            <person name="Brettin T."/>
            <person name="Rohde M."/>
            <person name="Goker M."/>
            <person name="Bristow J."/>
            <person name="Markowitz V."/>
            <person name="Eisen J.A."/>
            <person name="Hugenholtz P."/>
            <person name="Kyrpides N.C."/>
            <person name="Klenk H.P."/>
        </authorList>
    </citation>
    <scope>NUCLEOTIDE SEQUENCE [LARGE SCALE GENOMIC DNA]</scope>
    <source>
        <strain evidence="4">DSM 14365 / CIP 107738 / JCM 11303 / AJ 13395 / SMP-2</strain>
    </source>
</reference>
<dbReference type="EMBL" id="CP001804">
    <property type="protein sequence ID" value="ACY14973.1"/>
    <property type="molecule type" value="Genomic_DNA"/>
</dbReference>
<keyword evidence="4" id="KW-1185">Reference proteome</keyword>
<feature type="transmembrane region" description="Helical" evidence="2">
    <location>
        <begin position="310"/>
        <end position="328"/>
    </location>
</feature>
<keyword evidence="2" id="KW-0812">Transmembrane</keyword>
<keyword evidence="2" id="KW-1133">Transmembrane helix</keyword>
<dbReference type="InterPro" id="IPR052724">
    <property type="entry name" value="GT117_domain-containing"/>
</dbReference>
<feature type="transmembrane region" description="Helical" evidence="2">
    <location>
        <begin position="125"/>
        <end position="143"/>
    </location>
</feature>
<evidence type="ECO:0000256" key="1">
    <source>
        <dbReference type="SAM" id="MobiDB-lite"/>
    </source>
</evidence>
<feature type="transmembrane region" description="Helical" evidence="2">
    <location>
        <begin position="12"/>
        <end position="31"/>
    </location>
</feature>
<feature type="transmembrane region" description="Helical" evidence="2">
    <location>
        <begin position="195"/>
        <end position="214"/>
    </location>
</feature>
<feature type="compositionally biased region" description="Acidic residues" evidence="1">
    <location>
        <begin position="255"/>
        <end position="271"/>
    </location>
</feature>
<sequence length="516" mass="53087">MDAARTWLPRGLATAAFALYALLAPPGFYWLEAAERTTAAVALGTAPTPGAPLYAILGKAATLLPIGSLGFRLTLLGALCAALAVLWSARLTCDACRNDVHGLVGAAITGLLLALSLSLVRHATAASVFAPCAALLAGGLYLFDQLTRSGDARGGLALAGLAGLALGLHPDAWLLIPPLLVLAGARLRRGARWPLLVPVVAITIGGALLVYLPLRQAANTDPERQRPAPSALRAQLALAGDAPAPADTGERADAADSDAGTDTDDAGDADPQDSALGVLLEDSADDLGPLWFLPVFAGLLWLSRQRRNRWLAVTLGALGCAAVVLALLHGPDPGDGRYASAPLSVIVAICAGVGIAWLSRALGRGGPFVGGFAALVLVLPPALVSLPSAAVSAAPEGRRELPRALGELALWPVPPRGVVRVYDPGSAASLRYLREIEAPRPDLSAPLLPAARPPSALELARTAMSLQALFARADASDRRTRQIHADALLGLARAALALDDEALARDLAERAAATRP</sequence>
<gene>
    <name evidence="3" type="ordered locus">Hoch_2436</name>
</gene>
<name>D0LJC6_HALO1</name>
<feature type="transmembrane region" description="Helical" evidence="2">
    <location>
        <begin position="69"/>
        <end position="88"/>
    </location>
</feature>
<evidence type="ECO:0000313" key="3">
    <source>
        <dbReference type="EMBL" id="ACY14973.1"/>
    </source>
</evidence>
<feature type="transmembrane region" description="Helical" evidence="2">
    <location>
        <begin position="155"/>
        <end position="183"/>
    </location>
</feature>
<dbReference type="Proteomes" id="UP000001880">
    <property type="component" value="Chromosome"/>
</dbReference>
<accession>D0LJC6</accession>
<organism evidence="3 4">
    <name type="scientific">Haliangium ochraceum (strain DSM 14365 / JCM 11303 / SMP-2)</name>
    <dbReference type="NCBI Taxonomy" id="502025"/>
    <lineage>
        <taxon>Bacteria</taxon>
        <taxon>Pseudomonadati</taxon>
        <taxon>Myxococcota</taxon>
        <taxon>Polyangia</taxon>
        <taxon>Haliangiales</taxon>
        <taxon>Kofleriaceae</taxon>
        <taxon>Haliangium</taxon>
    </lineage>
</organism>
<proteinExistence type="predicted"/>
<feature type="transmembrane region" description="Helical" evidence="2">
    <location>
        <begin position="100"/>
        <end position="120"/>
    </location>
</feature>
<dbReference type="KEGG" id="hoh:Hoch_2436"/>
<dbReference type="AlphaFoldDB" id="D0LJC6"/>
<evidence type="ECO:0008006" key="5">
    <source>
        <dbReference type="Google" id="ProtNLM"/>
    </source>
</evidence>
<dbReference type="STRING" id="502025.Hoch_2436"/>
<feature type="transmembrane region" description="Helical" evidence="2">
    <location>
        <begin position="365"/>
        <end position="384"/>
    </location>
</feature>